<feature type="active site" description="Proton acceptor" evidence="7">
    <location>
        <position position="69"/>
    </location>
</feature>
<dbReference type="Proteomes" id="UP000178650">
    <property type="component" value="Unassembled WGS sequence"/>
</dbReference>
<comment type="catalytic activity">
    <reaction evidence="7">
        <text>shikimate + NADP(+) = 3-dehydroshikimate + NADPH + H(+)</text>
        <dbReference type="Rhea" id="RHEA:17737"/>
        <dbReference type="ChEBI" id="CHEBI:15378"/>
        <dbReference type="ChEBI" id="CHEBI:16630"/>
        <dbReference type="ChEBI" id="CHEBI:36208"/>
        <dbReference type="ChEBI" id="CHEBI:57783"/>
        <dbReference type="ChEBI" id="CHEBI:58349"/>
        <dbReference type="EC" id="1.1.1.25"/>
    </reaction>
</comment>
<comment type="similarity">
    <text evidence="7">Belongs to the shikimate dehydrogenase family.</text>
</comment>
<name>A0A1G2IZ25_9BACT</name>
<feature type="binding site" evidence="7">
    <location>
        <position position="105"/>
    </location>
    <ligand>
        <name>shikimate</name>
        <dbReference type="ChEBI" id="CHEBI:36208"/>
    </ligand>
</feature>
<evidence type="ECO:0000259" key="9">
    <source>
        <dbReference type="Pfam" id="PF18317"/>
    </source>
</evidence>
<dbReference type="Pfam" id="PF18317">
    <property type="entry name" value="SDH_C"/>
    <property type="match status" value="1"/>
</dbReference>
<comment type="caution">
    <text evidence="10">The sequence shown here is derived from an EMBL/GenBank/DDBJ whole genome shotgun (WGS) entry which is preliminary data.</text>
</comment>
<dbReference type="InterPro" id="IPR046346">
    <property type="entry name" value="Aminoacid_DH-like_N_sf"/>
</dbReference>
<dbReference type="UniPathway" id="UPA00053">
    <property type="reaction ID" value="UER00087"/>
</dbReference>
<dbReference type="InterPro" id="IPR011342">
    <property type="entry name" value="Shikimate_DH"/>
</dbReference>
<feature type="binding site" evidence="7">
    <location>
        <position position="257"/>
    </location>
    <ligand>
        <name>NADP(+)</name>
        <dbReference type="ChEBI" id="CHEBI:58349"/>
    </ligand>
</feature>
<dbReference type="STRING" id="1802223.A2358_01395"/>
<dbReference type="NCBIfam" id="TIGR00507">
    <property type="entry name" value="aroE"/>
    <property type="match status" value="1"/>
</dbReference>
<dbReference type="Gene3D" id="3.40.50.720">
    <property type="entry name" value="NAD(P)-binding Rossmann-like Domain"/>
    <property type="match status" value="1"/>
</dbReference>
<evidence type="ECO:0000256" key="5">
    <source>
        <dbReference type="ARBA" id="ARBA00023002"/>
    </source>
</evidence>
<gene>
    <name evidence="7" type="primary">aroE</name>
    <name evidence="10" type="ORF">A2358_01395</name>
</gene>
<dbReference type="EC" id="1.1.1.25" evidence="2 7"/>
<evidence type="ECO:0000313" key="11">
    <source>
        <dbReference type="Proteomes" id="UP000178650"/>
    </source>
</evidence>
<sequence>MIITCLIGDPVEQSVSPYMYNYFGFRAGLPYYSHIKIRVHAENEGNLKKAIQAAKFLGFAGINITIPYKTKVLKYLDKIDKKAAAAGIVNAIVNRNGKLVGYNTDSAGALLAIEKRLRKIKASDKILIFGAGGASRAVTVAISTRTKNITLINRKEDFQLAQSLRDDVKKLGISINILPLNEENIIREFVRADFVINATRLGMVPNIKESIISKSQFSKISKLTPLKKKLFFDVVFNPYTTEFLKMAKKYNAKTCQGLYMTIYQGAASFELWTGKKVSKKDVDFIHKVIKQKMGIKS</sequence>
<accession>A0A1G2IZ25</accession>
<dbReference type="Pfam" id="PF08501">
    <property type="entry name" value="Shikimate_dh_N"/>
    <property type="match status" value="1"/>
</dbReference>
<feature type="binding site" evidence="7">
    <location>
        <begin position="130"/>
        <end position="134"/>
    </location>
    <ligand>
        <name>NADP(+)</name>
        <dbReference type="ChEBI" id="CHEBI:58349"/>
    </ligand>
</feature>
<dbReference type="HAMAP" id="MF_00222">
    <property type="entry name" value="Shikimate_DH_AroE"/>
    <property type="match status" value="1"/>
</dbReference>
<evidence type="ECO:0000259" key="8">
    <source>
        <dbReference type="Pfam" id="PF08501"/>
    </source>
</evidence>
<dbReference type="GO" id="GO:0008652">
    <property type="term" value="P:amino acid biosynthetic process"/>
    <property type="evidence" value="ECO:0007669"/>
    <property type="project" value="UniProtKB-KW"/>
</dbReference>
<feature type="binding site" evidence="7">
    <location>
        <position position="65"/>
    </location>
    <ligand>
        <name>shikimate</name>
        <dbReference type="ChEBI" id="CHEBI:36208"/>
    </ligand>
</feature>
<feature type="domain" description="SDH C-terminal" evidence="9">
    <location>
        <begin position="257"/>
        <end position="280"/>
    </location>
</feature>
<dbReference type="InterPro" id="IPR041121">
    <property type="entry name" value="SDH_C"/>
</dbReference>
<keyword evidence="3 7" id="KW-0028">Amino-acid biosynthesis</keyword>
<feature type="binding site" evidence="7">
    <location>
        <position position="264"/>
    </location>
    <ligand>
        <name>shikimate</name>
        <dbReference type="ChEBI" id="CHEBI:36208"/>
    </ligand>
</feature>
<evidence type="ECO:0000256" key="4">
    <source>
        <dbReference type="ARBA" id="ARBA00022857"/>
    </source>
</evidence>
<proteinExistence type="inferred from homology"/>
<dbReference type="Gene3D" id="3.40.50.10860">
    <property type="entry name" value="Leucine Dehydrogenase, chain A, domain 1"/>
    <property type="match status" value="1"/>
</dbReference>
<evidence type="ECO:0000256" key="2">
    <source>
        <dbReference type="ARBA" id="ARBA00012962"/>
    </source>
</evidence>
<dbReference type="SUPFAM" id="SSF53223">
    <property type="entry name" value="Aminoacid dehydrogenase-like, N-terminal domain"/>
    <property type="match status" value="1"/>
</dbReference>
<dbReference type="GO" id="GO:0004764">
    <property type="term" value="F:shikimate 3-dehydrogenase (NADP+) activity"/>
    <property type="evidence" value="ECO:0007669"/>
    <property type="project" value="UniProtKB-UniRule"/>
</dbReference>
<evidence type="ECO:0000256" key="6">
    <source>
        <dbReference type="ARBA" id="ARBA00023141"/>
    </source>
</evidence>
<protein>
    <recommendedName>
        <fullName evidence="2 7">Shikimate dehydrogenase (NADP(+))</fullName>
        <shortName evidence="7">SDH</shortName>
        <ecNumber evidence="2 7">1.1.1.25</ecNumber>
    </recommendedName>
</protein>
<dbReference type="GO" id="GO:0019632">
    <property type="term" value="P:shikimate metabolic process"/>
    <property type="evidence" value="ECO:0007669"/>
    <property type="project" value="InterPro"/>
</dbReference>
<dbReference type="SUPFAM" id="SSF51735">
    <property type="entry name" value="NAD(P)-binding Rossmann-fold domains"/>
    <property type="match status" value="1"/>
</dbReference>
<comment type="subunit">
    <text evidence="7">Homodimer.</text>
</comment>
<keyword evidence="4 7" id="KW-0521">NADP</keyword>
<dbReference type="CDD" id="cd01065">
    <property type="entry name" value="NAD_bind_Shikimate_DH"/>
    <property type="match status" value="1"/>
</dbReference>
<evidence type="ECO:0000256" key="1">
    <source>
        <dbReference type="ARBA" id="ARBA00004871"/>
    </source>
</evidence>
<feature type="domain" description="Shikimate dehydrogenase substrate binding N-terminal" evidence="8">
    <location>
        <begin position="6"/>
        <end position="92"/>
    </location>
</feature>
<dbReference type="InterPro" id="IPR036291">
    <property type="entry name" value="NAD(P)-bd_dom_sf"/>
</dbReference>
<dbReference type="GO" id="GO:0009423">
    <property type="term" value="P:chorismate biosynthetic process"/>
    <property type="evidence" value="ECO:0007669"/>
    <property type="project" value="UniProtKB-UniRule"/>
</dbReference>
<dbReference type="GO" id="GO:0050661">
    <property type="term" value="F:NADP binding"/>
    <property type="evidence" value="ECO:0007669"/>
    <property type="project" value="InterPro"/>
</dbReference>
<dbReference type="PANTHER" id="PTHR21089:SF1">
    <property type="entry name" value="BIFUNCTIONAL 3-DEHYDROQUINATE DEHYDRATASE_SHIKIMATE DEHYDROGENASE, CHLOROPLASTIC"/>
    <property type="match status" value="1"/>
</dbReference>
<dbReference type="InterPro" id="IPR013708">
    <property type="entry name" value="Shikimate_DH-bd_N"/>
</dbReference>
<comment type="function">
    <text evidence="7">Involved in the biosynthesis of the chorismate, which leads to the biosynthesis of aromatic amino acids. Catalyzes the reversible NADPH linked reduction of 3-dehydroshikimate (DHSA) to yield shikimate (SA).</text>
</comment>
<organism evidence="10 11">
    <name type="scientific">Candidatus Staskawiczbacteria bacterium RIFOXYB1_FULL_37_44</name>
    <dbReference type="NCBI Taxonomy" id="1802223"/>
    <lineage>
        <taxon>Bacteria</taxon>
        <taxon>Candidatus Staskawicziibacteriota</taxon>
    </lineage>
</organism>
<reference evidence="10 11" key="1">
    <citation type="journal article" date="2016" name="Nat. Commun.">
        <title>Thousands of microbial genomes shed light on interconnected biogeochemical processes in an aquifer system.</title>
        <authorList>
            <person name="Anantharaman K."/>
            <person name="Brown C.T."/>
            <person name="Hug L.A."/>
            <person name="Sharon I."/>
            <person name="Castelle C.J."/>
            <person name="Probst A.J."/>
            <person name="Thomas B.C."/>
            <person name="Singh A."/>
            <person name="Wilkins M.J."/>
            <person name="Karaoz U."/>
            <person name="Brodie E.L."/>
            <person name="Williams K.H."/>
            <person name="Hubbard S.S."/>
            <person name="Banfield J.F."/>
        </authorList>
    </citation>
    <scope>NUCLEOTIDE SEQUENCE [LARGE SCALE GENOMIC DNA]</scope>
</reference>
<evidence type="ECO:0000256" key="7">
    <source>
        <dbReference type="HAMAP-Rule" id="MF_00222"/>
    </source>
</evidence>
<feature type="binding site" evidence="7">
    <location>
        <position position="90"/>
    </location>
    <ligand>
        <name>shikimate</name>
        <dbReference type="ChEBI" id="CHEBI:36208"/>
    </ligand>
</feature>
<comment type="caution">
    <text evidence="7">Lacks conserved residue(s) required for the propagation of feature annotation.</text>
</comment>
<feature type="binding site" evidence="7">
    <location>
        <position position="234"/>
    </location>
    <ligand>
        <name>NADP(+)</name>
        <dbReference type="ChEBI" id="CHEBI:58349"/>
    </ligand>
</feature>
<comment type="pathway">
    <text evidence="1 7">Metabolic intermediate biosynthesis; chorismate biosynthesis; chorismate from D-erythrose 4-phosphate and phosphoenolpyruvate: step 4/7.</text>
</comment>
<dbReference type="EMBL" id="MHPJ01000001">
    <property type="protein sequence ID" value="OGZ79601.1"/>
    <property type="molecule type" value="Genomic_DNA"/>
</dbReference>
<keyword evidence="6 7" id="KW-0057">Aromatic amino acid biosynthesis</keyword>
<dbReference type="InterPro" id="IPR022893">
    <property type="entry name" value="Shikimate_DH_fam"/>
</dbReference>
<dbReference type="GO" id="GO:0009073">
    <property type="term" value="P:aromatic amino acid family biosynthetic process"/>
    <property type="evidence" value="ECO:0007669"/>
    <property type="project" value="UniProtKB-KW"/>
</dbReference>
<dbReference type="AlphaFoldDB" id="A0A1G2IZ25"/>
<keyword evidence="5 7" id="KW-0560">Oxidoreductase</keyword>
<evidence type="ECO:0000313" key="10">
    <source>
        <dbReference type="EMBL" id="OGZ79601.1"/>
    </source>
</evidence>
<dbReference type="PANTHER" id="PTHR21089">
    <property type="entry name" value="SHIKIMATE DEHYDROGENASE"/>
    <property type="match status" value="1"/>
</dbReference>
<evidence type="ECO:0000256" key="3">
    <source>
        <dbReference type="ARBA" id="ARBA00022605"/>
    </source>
</evidence>
<feature type="binding site" evidence="7">
    <location>
        <begin position="14"/>
        <end position="16"/>
    </location>
    <ligand>
        <name>shikimate</name>
        <dbReference type="ChEBI" id="CHEBI:36208"/>
    </ligand>
</feature>